<dbReference type="PANTHER" id="PTHR12110">
    <property type="entry name" value="HYDROXYPYRUVATE ISOMERASE"/>
    <property type="match status" value="1"/>
</dbReference>
<evidence type="ECO:0000313" key="3">
    <source>
        <dbReference type="Proteomes" id="UP000010824"/>
    </source>
</evidence>
<name>L0HFV4_METFS</name>
<dbReference type="InterPro" id="IPR013022">
    <property type="entry name" value="Xyl_isomerase-like_TIM-brl"/>
</dbReference>
<dbReference type="GeneID" id="14310232"/>
<reference evidence="3" key="1">
    <citation type="submission" date="2011-12" db="EMBL/GenBank/DDBJ databases">
        <title>Complete sequence of Methanoregula formicicum SMSP.</title>
        <authorList>
            <person name="Lucas S."/>
            <person name="Han J."/>
            <person name="Lapidus A."/>
            <person name="Cheng J.-F."/>
            <person name="Goodwin L."/>
            <person name="Pitluck S."/>
            <person name="Peters L."/>
            <person name="Ovchinnikova G."/>
            <person name="Teshima H."/>
            <person name="Detter J.C."/>
            <person name="Han C."/>
            <person name="Tapia R."/>
            <person name="Land M."/>
            <person name="Hauser L."/>
            <person name="Kyrpides N."/>
            <person name="Ivanova N."/>
            <person name="Pagani I."/>
            <person name="Imachi H."/>
            <person name="Tamaki H."/>
            <person name="Sekiguchi Y."/>
            <person name="Kamagata Y."/>
            <person name="Cadillo-Quiroz H."/>
            <person name="Zinder S."/>
            <person name="Liu W.-T."/>
            <person name="Woyke T."/>
        </authorList>
    </citation>
    <scope>NUCLEOTIDE SEQUENCE [LARGE SCALE GENOMIC DNA]</scope>
    <source>
        <strain evidence="3">DSM 22288 / NBRC 105244 / SMSP</strain>
    </source>
</reference>
<dbReference type="InterPro" id="IPR050312">
    <property type="entry name" value="IolE/XylAMocC-like"/>
</dbReference>
<dbReference type="GO" id="GO:0016853">
    <property type="term" value="F:isomerase activity"/>
    <property type="evidence" value="ECO:0007669"/>
    <property type="project" value="UniProtKB-KW"/>
</dbReference>
<dbReference type="KEGG" id="mfo:Metfor_0919"/>
<keyword evidence="2" id="KW-0413">Isomerase</keyword>
<dbReference type="EMBL" id="CP003167">
    <property type="protein sequence ID" value="AGB01974.1"/>
    <property type="molecule type" value="Genomic_DNA"/>
</dbReference>
<dbReference type="SUPFAM" id="SSF51658">
    <property type="entry name" value="Xylose isomerase-like"/>
    <property type="match status" value="1"/>
</dbReference>
<evidence type="ECO:0000259" key="1">
    <source>
        <dbReference type="Pfam" id="PF01261"/>
    </source>
</evidence>
<gene>
    <name evidence="2" type="ordered locus">Metfor_0919</name>
</gene>
<dbReference type="InterPro" id="IPR036237">
    <property type="entry name" value="Xyl_isomerase-like_sf"/>
</dbReference>
<dbReference type="Pfam" id="PF01261">
    <property type="entry name" value="AP_endonuc_2"/>
    <property type="match status" value="1"/>
</dbReference>
<dbReference type="OrthoDB" id="59344at2157"/>
<dbReference type="PANTHER" id="PTHR12110:SF21">
    <property type="entry name" value="XYLOSE ISOMERASE-LIKE TIM BARREL DOMAIN-CONTAINING PROTEIN"/>
    <property type="match status" value="1"/>
</dbReference>
<dbReference type="RefSeq" id="WP_015284938.1">
    <property type="nucleotide sequence ID" value="NC_019943.1"/>
</dbReference>
<dbReference type="HOGENOM" id="CLU_050006_7_2_2"/>
<protein>
    <submittedName>
        <fullName evidence="2">Xylose isomerase-like enzyme</fullName>
    </submittedName>
</protein>
<dbReference type="Proteomes" id="UP000010824">
    <property type="component" value="Chromosome"/>
</dbReference>
<keyword evidence="3" id="KW-1185">Reference proteome</keyword>
<accession>L0HFV4</accession>
<sequence length="249" mass="26932" precursor="true">MTSPFFLSTFCCMDRPLDAALETLAPRTGHVEIVADGPHDILADPGVCSCYTCSYSVHAPTSEINIASVSERMRKFSVAVLGDVMAACAAIGARHLVVHPGYAVYEQVRDRSFTSLLRSLDDLSHLQEEHGVRACVENMGSWECCHFRTPTLLPELDSRGLGFALDCGHARLNGNLDAFLATRQCCHVHLHDNGGTNDDHDACGSGTIDFPSLLNLVPSHATLVVETRELVAADRSLTYLSSCKNGTLS</sequence>
<dbReference type="AlphaFoldDB" id="L0HFV4"/>
<proteinExistence type="predicted"/>
<organism evidence="2 3">
    <name type="scientific">Methanoregula formicica (strain DSM 22288 / NBRC 105244 / SMSP)</name>
    <dbReference type="NCBI Taxonomy" id="593750"/>
    <lineage>
        <taxon>Archaea</taxon>
        <taxon>Methanobacteriati</taxon>
        <taxon>Methanobacteriota</taxon>
        <taxon>Stenosarchaea group</taxon>
        <taxon>Methanomicrobia</taxon>
        <taxon>Methanomicrobiales</taxon>
        <taxon>Methanoregulaceae</taxon>
        <taxon>Methanoregula</taxon>
    </lineage>
</organism>
<dbReference type="eggNOG" id="arCOG01895">
    <property type="taxonomic scope" value="Archaea"/>
</dbReference>
<dbReference type="InParanoid" id="L0HFV4"/>
<dbReference type="Gene3D" id="3.20.20.150">
    <property type="entry name" value="Divalent-metal-dependent TIM barrel enzymes"/>
    <property type="match status" value="1"/>
</dbReference>
<evidence type="ECO:0000313" key="2">
    <source>
        <dbReference type="EMBL" id="AGB01974.1"/>
    </source>
</evidence>
<dbReference type="STRING" id="593750.Metfor_0919"/>
<feature type="domain" description="Xylose isomerase-like TIM barrel" evidence="1">
    <location>
        <begin position="55"/>
        <end position="217"/>
    </location>
</feature>
<reference evidence="2 3" key="2">
    <citation type="journal article" date="2014" name="Genome Announc.">
        <title>Complete Genome Sequence of Methanoregula formicica SMSPT, a Mesophilic Hydrogenotrophic Methanogen Isolated from a Methanogenic Upflow Anaerobic Sludge Blanket Reactor.</title>
        <authorList>
            <person name="Yamamoto K."/>
            <person name="Tamaki H."/>
            <person name="Cadillo-Quiroz H."/>
            <person name="Imachi H."/>
            <person name="Kyrpides N."/>
            <person name="Woyke T."/>
            <person name="Goodwin L."/>
            <person name="Zinder S.H."/>
            <person name="Kamagata Y."/>
            <person name="Liu W.T."/>
        </authorList>
    </citation>
    <scope>NUCLEOTIDE SEQUENCE [LARGE SCALE GENOMIC DNA]</scope>
    <source>
        <strain evidence="3">DSM 22288 / NBRC 105244 / SMSP</strain>
    </source>
</reference>